<dbReference type="PANTHER" id="PTHR32080:SF6">
    <property type="entry name" value="PLASMODESMATA-LOCATED PROTEIN 4"/>
    <property type="match status" value="1"/>
</dbReference>
<dbReference type="AlphaFoldDB" id="A0A0R0ERG8"/>
<organism evidence="11">
    <name type="scientific">Glycine max</name>
    <name type="common">Soybean</name>
    <name type="synonym">Glycine hispida</name>
    <dbReference type="NCBI Taxonomy" id="3847"/>
    <lineage>
        <taxon>Eukaryota</taxon>
        <taxon>Viridiplantae</taxon>
        <taxon>Streptophyta</taxon>
        <taxon>Embryophyta</taxon>
        <taxon>Tracheophyta</taxon>
        <taxon>Spermatophyta</taxon>
        <taxon>Magnoliopsida</taxon>
        <taxon>eudicotyledons</taxon>
        <taxon>Gunneridae</taxon>
        <taxon>Pentapetalae</taxon>
        <taxon>rosids</taxon>
        <taxon>fabids</taxon>
        <taxon>Fabales</taxon>
        <taxon>Fabaceae</taxon>
        <taxon>Papilionoideae</taxon>
        <taxon>50 kb inversion clade</taxon>
        <taxon>NPAAA clade</taxon>
        <taxon>indigoferoid/millettioid clade</taxon>
        <taxon>Phaseoleae</taxon>
        <taxon>Glycine</taxon>
        <taxon>Glycine subgen. Soja</taxon>
    </lineage>
</organism>
<dbReference type="PANTHER" id="PTHR32080">
    <property type="entry name" value="ANTIFUNGAL PROTEIN GINKBILOBIN-2-LIKE"/>
    <property type="match status" value="1"/>
</dbReference>
<keyword evidence="9" id="KW-0812">Transmembrane</keyword>
<dbReference type="InParanoid" id="A0A0R0ERG8"/>
<evidence type="ECO:0000256" key="7">
    <source>
        <dbReference type="ARBA" id="ARBA00024184"/>
    </source>
</evidence>
<keyword evidence="13" id="KW-1185">Reference proteome</keyword>
<dbReference type="Gramene" id="KRG92730">
    <property type="protein sequence ID" value="KRG92730"/>
    <property type="gene ID" value="GLYMA_20G227400"/>
</dbReference>
<evidence type="ECO:0000313" key="11">
    <source>
        <dbReference type="EMBL" id="KRG92730.1"/>
    </source>
</evidence>
<dbReference type="EnsemblPlants" id="KRG92730">
    <property type="protein sequence ID" value="KRG92730"/>
    <property type="gene ID" value="GLYMA_20G227400"/>
</dbReference>
<comment type="subcellular location">
    <subcellularLocation>
        <location evidence="7">Cell junction</location>
        <location evidence="7">Plasmodesma</location>
    </subcellularLocation>
    <subcellularLocation>
        <location evidence="1">Cell membrane</location>
        <topology evidence="1">Single-pass type I membrane protein</topology>
    </subcellularLocation>
</comment>
<proteinExistence type="inferred from homology"/>
<dbReference type="SMR" id="A0A0R0ERG8"/>
<dbReference type="InterPro" id="IPR051378">
    <property type="entry name" value="Cell2Cell_Antifungal"/>
</dbReference>
<sequence length="305" mass="34081">MFSNLYIKHKEESCIPCTKQSVSVFQIYTVVFNGIDASQVSDYSILVYKTCASQTFNDQLTKTYSQTLNSLLQQLIAQSSQQKFFKNTEAVSDDAAISGLFQCRDDIGIKDCFNCVNLLHQMSNTLCSDSMPTRVQLDGCYIHYETEELPETNGESKSYSNFLLHKECGEPVVDYIKFKEFMDEAFVNLESGIPNSNGFYTMNYKSVKLMAQCEGDSNICDCSNCVSDAVQVAKEECGTSLSAQIYLDKCFISYYGIPGNSVPGARRNNNTEKLAAIIVGGAAALFLGFAFLSLLKSWFRKDDYE</sequence>
<evidence type="ECO:0000259" key="10">
    <source>
        <dbReference type="PROSITE" id="PS51473"/>
    </source>
</evidence>
<feature type="transmembrane region" description="Helical" evidence="9">
    <location>
        <begin position="274"/>
        <end position="295"/>
    </location>
</feature>
<dbReference type="PROSITE" id="PS51473">
    <property type="entry name" value="GNK2"/>
    <property type="match status" value="2"/>
</dbReference>
<keyword evidence="5" id="KW-0965">Cell junction</keyword>
<feature type="domain" description="Gnk2-homologous" evidence="10">
    <location>
        <begin position="160"/>
        <end position="259"/>
    </location>
</feature>
<dbReference type="GO" id="GO:0009506">
    <property type="term" value="C:plasmodesma"/>
    <property type="evidence" value="ECO:0000318"/>
    <property type="project" value="GO_Central"/>
</dbReference>
<evidence type="ECO:0000256" key="3">
    <source>
        <dbReference type="ARBA" id="ARBA00022729"/>
    </source>
</evidence>
<dbReference type="FunFam" id="3.30.430.20:FF:000008">
    <property type="entry name" value="cysteine-rich repeat secretory protein 3"/>
    <property type="match status" value="1"/>
</dbReference>
<accession>A0A0R0ERG8</accession>
<evidence type="ECO:0000256" key="4">
    <source>
        <dbReference type="ARBA" id="ARBA00022737"/>
    </source>
</evidence>
<name>A0A0R0ERG8_SOYBN</name>
<evidence type="ECO:0000256" key="1">
    <source>
        <dbReference type="ARBA" id="ARBA00004251"/>
    </source>
</evidence>
<keyword evidence="3" id="KW-0732">Signal</keyword>
<comment type="similarity">
    <text evidence="8">Belongs to the cysteine-rich repeat secretory protein family. Plasmodesmata-located proteins (PDLD) subfamily.</text>
</comment>
<dbReference type="OMA" id="IAHDECA"/>
<evidence type="ECO:0000256" key="9">
    <source>
        <dbReference type="SAM" id="Phobius"/>
    </source>
</evidence>
<dbReference type="Proteomes" id="UP000008827">
    <property type="component" value="Chromosome 20"/>
</dbReference>
<evidence type="ECO:0000313" key="13">
    <source>
        <dbReference type="Proteomes" id="UP000008827"/>
    </source>
</evidence>
<gene>
    <name evidence="11" type="ORF">GLYMA_20G227400</name>
</gene>
<dbReference type="GO" id="GO:0010497">
    <property type="term" value="P:plasmodesmata-mediated intercellular transport"/>
    <property type="evidence" value="ECO:0000318"/>
    <property type="project" value="GO_Central"/>
</dbReference>
<keyword evidence="4" id="KW-0677">Repeat</keyword>
<evidence type="ECO:0000256" key="5">
    <source>
        <dbReference type="ARBA" id="ARBA00022949"/>
    </source>
</evidence>
<dbReference type="InterPro" id="IPR038408">
    <property type="entry name" value="GNK2_sf"/>
</dbReference>
<evidence type="ECO:0000313" key="12">
    <source>
        <dbReference type="EnsemblPlants" id="KRG92730"/>
    </source>
</evidence>
<dbReference type="GO" id="GO:0005886">
    <property type="term" value="C:plasma membrane"/>
    <property type="evidence" value="ECO:0007669"/>
    <property type="project" value="UniProtKB-SubCell"/>
</dbReference>
<dbReference type="Gene3D" id="3.30.430.20">
    <property type="entry name" value="Gnk2 domain, C-X8-C-X2-C motif"/>
    <property type="match status" value="2"/>
</dbReference>
<evidence type="ECO:0000256" key="2">
    <source>
        <dbReference type="ARBA" id="ARBA00022581"/>
    </source>
</evidence>
<keyword evidence="2" id="KW-0945">Host-virus interaction</keyword>
<dbReference type="Pfam" id="PF01657">
    <property type="entry name" value="Stress-antifung"/>
    <property type="match status" value="2"/>
</dbReference>
<reference evidence="11" key="3">
    <citation type="submission" date="2018-07" db="EMBL/GenBank/DDBJ databases">
        <title>WGS assembly of Glycine max.</title>
        <authorList>
            <person name="Schmutz J."/>
            <person name="Cannon S."/>
            <person name="Schlueter J."/>
            <person name="Ma J."/>
            <person name="Mitros T."/>
            <person name="Nelson W."/>
            <person name="Hyten D."/>
            <person name="Song Q."/>
            <person name="Thelen J."/>
            <person name="Cheng J."/>
            <person name="Xu D."/>
            <person name="Hellsten U."/>
            <person name="May G."/>
            <person name="Yu Y."/>
            <person name="Sakurai T."/>
            <person name="Umezawa T."/>
            <person name="Bhattacharyya M."/>
            <person name="Sandhu D."/>
            <person name="Valliyodan B."/>
            <person name="Lindquist E."/>
            <person name="Peto M."/>
            <person name="Grant D."/>
            <person name="Shu S."/>
            <person name="Goodstein D."/>
            <person name="Barry K."/>
            <person name="Futrell-Griggs M."/>
            <person name="Abernathy B."/>
            <person name="Du J."/>
            <person name="Tian Z."/>
            <person name="Zhu L."/>
            <person name="Gill N."/>
            <person name="Joshi T."/>
            <person name="Libault M."/>
            <person name="Sethuraman A."/>
            <person name="Zhang X."/>
            <person name="Shinozaki K."/>
            <person name="Nguyen H."/>
            <person name="Wing R."/>
            <person name="Cregan P."/>
            <person name="Specht J."/>
            <person name="Grimwood J."/>
            <person name="Rokhsar D."/>
            <person name="Stacey G."/>
            <person name="Shoemaker R."/>
            <person name="Jackson S."/>
        </authorList>
    </citation>
    <scope>NUCLEOTIDE SEQUENCE</scope>
    <source>
        <tissue evidence="11">Callus</tissue>
    </source>
</reference>
<evidence type="ECO:0000256" key="6">
    <source>
        <dbReference type="ARBA" id="ARBA00023157"/>
    </source>
</evidence>
<keyword evidence="6" id="KW-1015">Disulfide bond</keyword>
<keyword evidence="9" id="KW-1133">Transmembrane helix</keyword>
<keyword evidence="9" id="KW-0472">Membrane</keyword>
<dbReference type="STRING" id="3847.A0A0R0ERG8"/>
<dbReference type="CDD" id="cd23509">
    <property type="entry name" value="Gnk2-like"/>
    <property type="match status" value="2"/>
</dbReference>
<dbReference type="GO" id="GO:0046739">
    <property type="term" value="P:transport of virus in multicellular host"/>
    <property type="evidence" value="ECO:0000318"/>
    <property type="project" value="GO_Central"/>
</dbReference>
<reference evidence="12" key="2">
    <citation type="submission" date="2018-02" db="UniProtKB">
        <authorList>
            <consortium name="EnsemblPlants"/>
        </authorList>
    </citation>
    <scope>IDENTIFICATION</scope>
    <source>
        <strain evidence="12">Williams 82</strain>
    </source>
</reference>
<dbReference type="PaxDb" id="3847-GLYMA20G37120.2"/>
<protein>
    <recommendedName>
        <fullName evidence="10">Gnk2-homologous domain-containing protein</fullName>
    </recommendedName>
</protein>
<evidence type="ECO:0000256" key="8">
    <source>
        <dbReference type="ARBA" id="ARBA00038393"/>
    </source>
</evidence>
<feature type="domain" description="Gnk2-homologous" evidence="10">
    <location>
        <begin position="44"/>
        <end position="149"/>
    </location>
</feature>
<dbReference type="EMBL" id="CM000853">
    <property type="protein sequence ID" value="KRG92730.1"/>
    <property type="molecule type" value="Genomic_DNA"/>
</dbReference>
<reference evidence="11 12" key="1">
    <citation type="journal article" date="2010" name="Nature">
        <title>Genome sequence of the palaeopolyploid soybean.</title>
        <authorList>
            <person name="Schmutz J."/>
            <person name="Cannon S.B."/>
            <person name="Schlueter J."/>
            <person name="Ma J."/>
            <person name="Mitros T."/>
            <person name="Nelson W."/>
            <person name="Hyten D.L."/>
            <person name="Song Q."/>
            <person name="Thelen J.J."/>
            <person name="Cheng J."/>
            <person name="Xu D."/>
            <person name="Hellsten U."/>
            <person name="May G.D."/>
            <person name="Yu Y."/>
            <person name="Sakurai T."/>
            <person name="Umezawa T."/>
            <person name="Bhattacharyya M.K."/>
            <person name="Sandhu D."/>
            <person name="Valliyodan B."/>
            <person name="Lindquist E."/>
            <person name="Peto M."/>
            <person name="Grant D."/>
            <person name="Shu S."/>
            <person name="Goodstein D."/>
            <person name="Barry K."/>
            <person name="Futrell-Griggs M."/>
            <person name="Abernathy B."/>
            <person name="Du J."/>
            <person name="Tian Z."/>
            <person name="Zhu L."/>
            <person name="Gill N."/>
            <person name="Joshi T."/>
            <person name="Libault M."/>
            <person name="Sethuraman A."/>
            <person name="Zhang X.-C."/>
            <person name="Shinozaki K."/>
            <person name="Nguyen H.T."/>
            <person name="Wing R.A."/>
            <person name="Cregan P."/>
            <person name="Specht J."/>
            <person name="Grimwood J."/>
            <person name="Rokhsar D."/>
            <person name="Stacey G."/>
            <person name="Shoemaker R.C."/>
            <person name="Jackson S.A."/>
        </authorList>
    </citation>
    <scope>NUCLEOTIDE SEQUENCE</scope>
    <source>
        <strain evidence="12">cv. Williams 82</strain>
        <tissue evidence="11">Callus</tissue>
    </source>
</reference>
<dbReference type="InterPro" id="IPR002902">
    <property type="entry name" value="GNK2"/>
</dbReference>